<keyword evidence="3" id="KW-1185">Reference proteome</keyword>
<evidence type="ECO:0008006" key="4">
    <source>
        <dbReference type="Google" id="ProtNLM"/>
    </source>
</evidence>
<gene>
    <name evidence="2" type="ORF">B0H63DRAFT_520765</name>
</gene>
<feature type="compositionally biased region" description="Polar residues" evidence="1">
    <location>
        <begin position="1"/>
        <end position="17"/>
    </location>
</feature>
<proteinExistence type="predicted"/>
<evidence type="ECO:0000313" key="2">
    <source>
        <dbReference type="EMBL" id="KAK3386687.1"/>
    </source>
</evidence>
<protein>
    <recommendedName>
        <fullName evidence="4">C2H2-type domain-containing protein</fullName>
    </recommendedName>
</protein>
<feature type="region of interest" description="Disordered" evidence="1">
    <location>
        <begin position="280"/>
        <end position="304"/>
    </location>
</feature>
<feature type="compositionally biased region" description="Polar residues" evidence="1">
    <location>
        <begin position="347"/>
        <end position="364"/>
    </location>
</feature>
<accession>A0AAE0NS62</accession>
<reference evidence="2" key="1">
    <citation type="journal article" date="2023" name="Mol. Phylogenet. Evol.">
        <title>Genome-scale phylogeny and comparative genomics of the fungal order Sordariales.</title>
        <authorList>
            <person name="Hensen N."/>
            <person name="Bonometti L."/>
            <person name="Westerberg I."/>
            <person name="Brannstrom I.O."/>
            <person name="Guillou S."/>
            <person name="Cros-Aarteil S."/>
            <person name="Calhoun S."/>
            <person name="Haridas S."/>
            <person name="Kuo A."/>
            <person name="Mondo S."/>
            <person name="Pangilinan J."/>
            <person name="Riley R."/>
            <person name="LaButti K."/>
            <person name="Andreopoulos B."/>
            <person name="Lipzen A."/>
            <person name="Chen C."/>
            <person name="Yan M."/>
            <person name="Daum C."/>
            <person name="Ng V."/>
            <person name="Clum A."/>
            <person name="Steindorff A."/>
            <person name="Ohm R.A."/>
            <person name="Martin F."/>
            <person name="Silar P."/>
            <person name="Natvig D.O."/>
            <person name="Lalanne C."/>
            <person name="Gautier V."/>
            <person name="Ament-Velasquez S.L."/>
            <person name="Kruys A."/>
            <person name="Hutchinson M.I."/>
            <person name="Powell A.J."/>
            <person name="Barry K."/>
            <person name="Miller A.N."/>
            <person name="Grigoriev I.V."/>
            <person name="Debuchy R."/>
            <person name="Gladieux P."/>
            <person name="Hiltunen Thoren M."/>
            <person name="Johannesson H."/>
        </authorList>
    </citation>
    <scope>NUCLEOTIDE SEQUENCE</scope>
    <source>
        <strain evidence="2">CBS 232.78</strain>
    </source>
</reference>
<feature type="region of interest" description="Disordered" evidence="1">
    <location>
        <begin position="131"/>
        <end position="153"/>
    </location>
</feature>
<dbReference type="Proteomes" id="UP001285441">
    <property type="component" value="Unassembled WGS sequence"/>
</dbReference>
<feature type="region of interest" description="Disordered" evidence="1">
    <location>
        <begin position="321"/>
        <end position="407"/>
    </location>
</feature>
<feature type="compositionally biased region" description="Polar residues" evidence="1">
    <location>
        <begin position="132"/>
        <end position="144"/>
    </location>
</feature>
<evidence type="ECO:0000256" key="1">
    <source>
        <dbReference type="SAM" id="MobiDB-lite"/>
    </source>
</evidence>
<feature type="region of interest" description="Disordered" evidence="1">
    <location>
        <begin position="1"/>
        <end position="54"/>
    </location>
</feature>
<evidence type="ECO:0000313" key="3">
    <source>
        <dbReference type="Proteomes" id="UP001285441"/>
    </source>
</evidence>
<dbReference type="EMBL" id="JAULSW010000003">
    <property type="protein sequence ID" value="KAK3386687.1"/>
    <property type="molecule type" value="Genomic_DNA"/>
</dbReference>
<sequence>MSPSKKSAQVRFWNSSGPRKRQRAPNSAASSSSPTQTSEHCGSSKLTAMESAASPPLDEALPITATSTLPFMLAQKTFYDMSHCMTAVPRQLGFEYEDSTAEEFDFNITPEVLMEIDEGTASKYVGHEMSREFSNGSSSTQKTLDSGYGSPRRNSVVCHSLDSSPKLLVKHRVTPQPSVNLTHHLFQPTAIRSMGDWAAAAEKPNGLGPVDHDSAPVRPAVSSCPPSADMATNETPDLRSPLLSRTPSPWQDPENFEDGAPAEAYGRFLPWLANNMTSDRGISSSPFESEAGASPNRTHPDFDQHLDLTCTGIAQWHDVNANGSGQVRDHQATSTASGAGGEAYSGQLMSSSLTQNSARPSASSKRNREAPNDENSPDDDGPPDPKRPRTLQPSSPTKHPTRPRFACPFQKYDPIGSPFCCSPSSKNPDGGADTFSRLKSHIFRNHDPFLRCQRCWKAYISEAKLLAHGQDSACIKRATPTKYWITRDQQVEIKSLRFMGNSEENWYHLFSLLLPEVPEHGVGGYRSLSPYFAMPNAGPLTPSASLSSVTPSTSFSSGYQLAAGNSTRGSEPPSLPRETLAGPPAFFPSGEAIPDFNITPISINDELGELDATLPFNVPDFLEATDSPADNNHNQITWPMERDNQDEYEPPIIGIDRGGLEHTTTADLQESQAIGMHDVNLQARAVNSTRLRSTEFLILDNQRLARSMGQLREQNTRLRGEVGMLRGQVETLQARLGPLEQQLEAVLYHPQTQAEVFGEILAAMNTLANINEALS</sequence>
<dbReference type="AlphaFoldDB" id="A0AAE0NS62"/>
<reference evidence="2" key="2">
    <citation type="submission" date="2023-06" db="EMBL/GenBank/DDBJ databases">
        <authorList>
            <consortium name="Lawrence Berkeley National Laboratory"/>
            <person name="Haridas S."/>
            <person name="Hensen N."/>
            <person name="Bonometti L."/>
            <person name="Westerberg I."/>
            <person name="Brannstrom I.O."/>
            <person name="Guillou S."/>
            <person name="Cros-Aarteil S."/>
            <person name="Calhoun S."/>
            <person name="Kuo A."/>
            <person name="Mondo S."/>
            <person name="Pangilinan J."/>
            <person name="Riley R."/>
            <person name="LaButti K."/>
            <person name="Andreopoulos B."/>
            <person name="Lipzen A."/>
            <person name="Chen C."/>
            <person name="Yanf M."/>
            <person name="Daum C."/>
            <person name="Ng V."/>
            <person name="Clum A."/>
            <person name="Steindorff A."/>
            <person name="Ohm R."/>
            <person name="Martin F."/>
            <person name="Silar P."/>
            <person name="Natvig D."/>
            <person name="Lalanne C."/>
            <person name="Gautier V."/>
            <person name="Ament-velasquez S.L."/>
            <person name="Kruys A."/>
            <person name="Hutchinson M.I."/>
            <person name="Powell A.J."/>
            <person name="Barry K."/>
            <person name="Miller A.N."/>
            <person name="Grigoriev I.V."/>
            <person name="Debuchy R."/>
            <person name="Gladieux P."/>
            <person name="Thoren M.H."/>
            <person name="Johannesson H."/>
        </authorList>
    </citation>
    <scope>NUCLEOTIDE SEQUENCE</scope>
    <source>
        <strain evidence="2">CBS 232.78</strain>
    </source>
</reference>
<feature type="region of interest" description="Disordered" evidence="1">
    <location>
        <begin position="202"/>
        <end position="261"/>
    </location>
</feature>
<dbReference type="PANTHER" id="PTHR38166">
    <property type="entry name" value="C2H2-TYPE DOMAIN-CONTAINING PROTEIN-RELATED"/>
    <property type="match status" value="1"/>
</dbReference>
<name>A0AAE0NS62_9PEZI</name>
<organism evidence="2 3">
    <name type="scientific">Podospora didyma</name>
    <dbReference type="NCBI Taxonomy" id="330526"/>
    <lineage>
        <taxon>Eukaryota</taxon>
        <taxon>Fungi</taxon>
        <taxon>Dikarya</taxon>
        <taxon>Ascomycota</taxon>
        <taxon>Pezizomycotina</taxon>
        <taxon>Sordariomycetes</taxon>
        <taxon>Sordariomycetidae</taxon>
        <taxon>Sordariales</taxon>
        <taxon>Podosporaceae</taxon>
        <taxon>Podospora</taxon>
    </lineage>
</organism>
<dbReference type="PANTHER" id="PTHR38166:SF1">
    <property type="entry name" value="C2H2-TYPE DOMAIN-CONTAINING PROTEIN"/>
    <property type="match status" value="1"/>
</dbReference>
<feature type="region of interest" description="Disordered" evidence="1">
    <location>
        <begin position="557"/>
        <end position="584"/>
    </location>
</feature>
<comment type="caution">
    <text evidence="2">The sequence shown here is derived from an EMBL/GenBank/DDBJ whole genome shotgun (WGS) entry which is preliminary data.</text>
</comment>
<feature type="compositionally biased region" description="Low complexity" evidence="1">
    <location>
        <begin position="24"/>
        <end position="38"/>
    </location>
</feature>